<feature type="region of interest" description="Disordered" evidence="1">
    <location>
        <begin position="1"/>
        <end position="22"/>
    </location>
</feature>
<dbReference type="Pfam" id="PF13529">
    <property type="entry name" value="Peptidase_C39_2"/>
    <property type="match status" value="1"/>
</dbReference>
<name>A0A3S4BKM1_9MYCO</name>
<evidence type="ECO:0000313" key="4">
    <source>
        <dbReference type="Proteomes" id="UP000269998"/>
    </source>
</evidence>
<dbReference type="RefSeq" id="WP_232021900.1">
    <property type="nucleotide sequence ID" value="NZ_LR130759.1"/>
</dbReference>
<accession>A0A3S4BKM1</accession>
<evidence type="ECO:0000313" key="3">
    <source>
        <dbReference type="EMBL" id="VDM90277.1"/>
    </source>
</evidence>
<sequence>MHRVLTDVFTGDSHTGLPEANEKEPMVSNDFLARVIAAARAATAAALIATGVAGGAAGTAVALAVPAVASPAAQTEATATVFGQPDLAAHYWQMQHLADNCVLMSVADVVGQVTGNLPSEEEIVTLAENTPSAMHPGSIYIRPKANQTWGTDPSDVVVLLAHYGIRGAVTNAATEDQTGVPTGLLAIERYLGDGHKVIATVNVETIWDSPEGDRTAPDHSLVVTGVDTRNATVHLNDPAYPSGANKQVSIATFMQAWRASDCEMVVTVNDN</sequence>
<evidence type="ECO:0000259" key="2">
    <source>
        <dbReference type="Pfam" id="PF13529"/>
    </source>
</evidence>
<dbReference type="InterPro" id="IPR039564">
    <property type="entry name" value="Peptidase_C39-like"/>
</dbReference>
<evidence type="ECO:0000256" key="1">
    <source>
        <dbReference type="SAM" id="MobiDB-lite"/>
    </source>
</evidence>
<protein>
    <recommendedName>
        <fullName evidence="2">Peptidase C39-like domain-containing protein</fullName>
    </recommendedName>
</protein>
<dbReference type="EMBL" id="LR130759">
    <property type="protein sequence ID" value="VDM90277.1"/>
    <property type="molecule type" value="Genomic_DNA"/>
</dbReference>
<gene>
    <name evidence="3" type="ORF">MB901379_03873</name>
</gene>
<reference evidence="4" key="1">
    <citation type="submission" date="2018-02" db="EMBL/GenBank/DDBJ databases">
        <authorList>
            <person name="Seth-Smith MB H."/>
            <person name="Seth-Smith H."/>
        </authorList>
    </citation>
    <scope>NUCLEOTIDE SEQUENCE [LARGE SCALE GENOMIC DNA]</scope>
</reference>
<feature type="domain" description="Peptidase C39-like" evidence="2">
    <location>
        <begin position="90"/>
        <end position="239"/>
    </location>
</feature>
<dbReference type="AlphaFoldDB" id="A0A3S4BKM1"/>
<dbReference type="Gene3D" id="3.90.70.10">
    <property type="entry name" value="Cysteine proteinases"/>
    <property type="match status" value="1"/>
</dbReference>
<dbReference type="Proteomes" id="UP000269998">
    <property type="component" value="Chromosome"/>
</dbReference>
<organism evidence="3 4">
    <name type="scientific">Mycobacterium basiliense</name>
    <dbReference type="NCBI Taxonomy" id="2094119"/>
    <lineage>
        <taxon>Bacteria</taxon>
        <taxon>Bacillati</taxon>
        <taxon>Actinomycetota</taxon>
        <taxon>Actinomycetes</taxon>
        <taxon>Mycobacteriales</taxon>
        <taxon>Mycobacteriaceae</taxon>
        <taxon>Mycobacterium</taxon>
    </lineage>
</organism>
<keyword evidence="4" id="KW-1185">Reference proteome</keyword>
<dbReference type="KEGG" id="mbai:MB901379_03873"/>
<proteinExistence type="predicted"/>